<dbReference type="AlphaFoldDB" id="A0A1S4ACC4"/>
<dbReference type="RefSeq" id="XP_016474264.1">
    <property type="nucleotide sequence ID" value="XM_016618778.1"/>
</dbReference>
<reference evidence="1" key="1">
    <citation type="submission" date="2025-08" db="UniProtKB">
        <authorList>
            <consortium name="RefSeq"/>
        </authorList>
    </citation>
    <scope>IDENTIFICATION</scope>
</reference>
<dbReference type="OrthoDB" id="1287748at2759"/>
<accession>A0A1S4ACC4</accession>
<dbReference type="PANTHER" id="PTHR11439:SF470">
    <property type="entry name" value="CYSTEINE-RICH RLK (RECEPTOR-LIKE PROTEIN KINASE) 8"/>
    <property type="match status" value="1"/>
</dbReference>
<protein>
    <submittedName>
        <fullName evidence="1">Uncharacterized mitochondrial protein AtMg00810-like</fullName>
    </submittedName>
</protein>
<sequence>GLLTSTNKQPTKIFYPNSEAGCMDDISLTGNDLTKISALKDFLDEKFRIKDLGLLNYFFGNTVKLNYDVREPLPRPDTYMSLIGKLNFLTHTRPDLCFVVQHLRQFFQSPKVPHMTATLHVLRYLKGTSEAGLFLNNSVNFSLVGYCDGDWATCPDS</sequence>
<dbReference type="PaxDb" id="4097-A0A1S4ACC4"/>
<dbReference type="KEGG" id="nta:107796055"/>
<dbReference type="STRING" id="4097.A0A1S4ACC4"/>
<name>A0A1S4ACC4_TOBAC</name>
<organism evidence="1">
    <name type="scientific">Nicotiana tabacum</name>
    <name type="common">Common tobacco</name>
    <dbReference type="NCBI Taxonomy" id="4097"/>
    <lineage>
        <taxon>Eukaryota</taxon>
        <taxon>Viridiplantae</taxon>
        <taxon>Streptophyta</taxon>
        <taxon>Embryophyta</taxon>
        <taxon>Tracheophyta</taxon>
        <taxon>Spermatophyta</taxon>
        <taxon>Magnoliopsida</taxon>
        <taxon>eudicotyledons</taxon>
        <taxon>Gunneridae</taxon>
        <taxon>Pentapetalae</taxon>
        <taxon>asterids</taxon>
        <taxon>lamiids</taxon>
        <taxon>Solanales</taxon>
        <taxon>Solanaceae</taxon>
        <taxon>Nicotianoideae</taxon>
        <taxon>Nicotianeae</taxon>
        <taxon>Nicotiana</taxon>
    </lineage>
</organism>
<gene>
    <name evidence="1" type="primary">LOC107796055</name>
</gene>
<proteinExistence type="predicted"/>
<feature type="non-terminal residue" evidence="1">
    <location>
        <position position="1"/>
    </location>
</feature>
<dbReference type="PANTHER" id="PTHR11439">
    <property type="entry name" value="GAG-POL-RELATED RETROTRANSPOSON"/>
    <property type="match status" value="1"/>
</dbReference>
<evidence type="ECO:0000313" key="1">
    <source>
        <dbReference type="RefSeq" id="XP_016474264.1"/>
    </source>
</evidence>